<dbReference type="EMBL" id="BJCL01000013">
    <property type="protein sequence ID" value="GCL65074.1"/>
    <property type="molecule type" value="Genomic_DNA"/>
</dbReference>
<sequence>MLVEDPRIDLLPDGPNGPRRFKIKTADSMERRNRVNSLLKDRYGWRGYQQVSLPTDPTVSRFTLTAVENDVVIGTITVAFDNPGKLGADGAFATEVDQLRAQGRRIAEFTKLAIDPAVGTKRVLATLFHVAYIVAHRIRGHDMLIMEVNPRHVRYYERMLGCQILAGERINKSVNAPAVLLGAEFAYIMAQIGEFGGRPESAARERSLYPFALSLREEAAVISRMQAKQRMQDRRLTDTGHPSEALPTDFGTTDLIGI</sequence>
<dbReference type="InterPro" id="IPR016181">
    <property type="entry name" value="Acyl_CoA_acyltransferase"/>
</dbReference>
<gene>
    <name evidence="2" type="ORF">AQPW35_41550</name>
</gene>
<dbReference type="AlphaFoldDB" id="A0A480AU62"/>
<reference evidence="3" key="1">
    <citation type="submission" date="2019-03" db="EMBL/GenBank/DDBJ databases">
        <title>Aquabacterium pictum sp.nov., the first bacteriochlorophyll a-containing freshwater bacterium in the genus Aquabacterium of the class Betaproteobacteria.</title>
        <authorList>
            <person name="Hirose S."/>
            <person name="Tank M."/>
            <person name="Hara E."/>
            <person name="Tamaki H."/>
            <person name="Takaichi S."/>
            <person name="Haruta S."/>
            <person name="Hanada S."/>
        </authorList>
    </citation>
    <scope>NUCLEOTIDE SEQUENCE [LARGE SCALE GENOMIC DNA]</scope>
    <source>
        <strain evidence="3">W35</strain>
    </source>
</reference>
<name>A0A480AU62_9BURK</name>
<evidence type="ECO:0000313" key="3">
    <source>
        <dbReference type="Proteomes" id="UP000301751"/>
    </source>
</evidence>
<feature type="domain" description="N-acyl amino acid synthase FeeM catalytic core" evidence="1">
    <location>
        <begin position="35"/>
        <end position="183"/>
    </location>
</feature>
<dbReference type="SUPFAM" id="SSF55729">
    <property type="entry name" value="Acyl-CoA N-acyltransferases (Nat)"/>
    <property type="match status" value="1"/>
</dbReference>
<protein>
    <recommendedName>
        <fullName evidence="1">N-acyl amino acid synthase FeeM catalytic core domain-containing protein</fullName>
    </recommendedName>
</protein>
<evidence type="ECO:0000259" key="1">
    <source>
        <dbReference type="Pfam" id="PF21926"/>
    </source>
</evidence>
<dbReference type="Proteomes" id="UP000301751">
    <property type="component" value="Unassembled WGS sequence"/>
</dbReference>
<evidence type="ECO:0000313" key="2">
    <source>
        <dbReference type="EMBL" id="GCL65074.1"/>
    </source>
</evidence>
<comment type="caution">
    <text evidence="2">The sequence shown here is derived from an EMBL/GenBank/DDBJ whole genome shotgun (WGS) entry which is preliminary data.</text>
</comment>
<dbReference type="Pfam" id="PF21926">
    <property type="entry name" value="FeeM"/>
    <property type="match status" value="1"/>
</dbReference>
<proteinExistence type="predicted"/>
<dbReference type="Gene3D" id="3.40.630.30">
    <property type="match status" value="1"/>
</dbReference>
<keyword evidence="3" id="KW-1185">Reference proteome</keyword>
<organism evidence="2 3">
    <name type="scientific">Pseudaquabacterium pictum</name>
    <dbReference type="NCBI Taxonomy" id="2315236"/>
    <lineage>
        <taxon>Bacteria</taxon>
        <taxon>Pseudomonadati</taxon>
        <taxon>Pseudomonadota</taxon>
        <taxon>Betaproteobacteria</taxon>
        <taxon>Burkholderiales</taxon>
        <taxon>Sphaerotilaceae</taxon>
        <taxon>Pseudaquabacterium</taxon>
    </lineage>
</organism>
<dbReference type="InterPro" id="IPR054597">
    <property type="entry name" value="FeeM_cat"/>
</dbReference>
<accession>A0A480AU62</accession>